<dbReference type="Proteomes" id="UP001066276">
    <property type="component" value="Chromosome 6"/>
</dbReference>
<name>A0AAV7QLK3_PLEWA</name>
<evidence type="ECO:0000313" key="1">
    <source>
        <dbReference type="EMBL" id="KAJ1140619.1"/>
    </source>
</evidence>
<evidence type="ECO:0000313" key="2">
    <source>
        <dbReference type="Proteomes" id="UP001066276"/>
    </source>
</evidence>
<reference evidence="1" key="1">
    <citation type="journal article" date="2022" name="bioRxiv">
        <title>Sequencing and chromosome-scale assembly of the giantPleurodeles waltlgenome.</title>
        <authorList>
            <person name="Brown T."/>
            <person name="Elewa A."/>
            <person name="Iarovenko S."/>
            <person name="Subramanian E."/>
            <person name="Araus A.J."/>
            <person name="Petzold A."/>
            <person name="Susuki M."/>
            <person name="Suzuki K.-i.T."/>
            <person name="Hayashi T."/>
            <person name="Toyoda A."/>
            <person name="Oliveira C."/>
            <person name="Osipova E."/>
            <person name="Leigh N.D."/>
            <person name="Simon A."/>
            <person name="Yun M.H."/>
        </authorList>
    </citation>
    <scope>NUCLEOTIDE SEQUENCE</scope>
    <source>
        <strain evidence="1">20211129_DDA</strain>
        <tissue evidence="1">Liver</tissue>
    </source>
</reference>
<sequence>MRFHGNTLSLALSATWEFIRNMCKPLHSVYFARALHFEHGQASVYCDTALHHAFMPWLLAACRHVVRKESPIICGENE</sequence>
<proteinExistence type="predicted"/>
<keyword evidence="2" id="KW-1185">Reference proteome</keyword>
<comment type="caution">
    <text evidence="1">The sequence shown here is derived from an EMBL/GenBank/DDBJ whole genome shotgun (WGS) entry which is preliminary data.</text>
</comment>
<dbReference type="EMBL" id="JANPWB010000010">
    <property type="protein sequence ID" value="KAJ1140619.1"/>
    <property type="molecule type" value="Genomic_DNA"/>
</dbReference>
<accession>A0AAV7QLK3</accession>
<gene>
    <name evidence="1" type="ORF">NDU88_006968</name>
</gene>
<organism evidence="1 2">
    <name type="scientific">Pleurodeles waltl</name>
    <name type="common">Iberian ribbed newt</name>
    <dbReference type="NCBI Taxonomy" id="8319"/>
    <lineage>
        <taxon>Eukaryota</taxon>
        <taxon>Metazoa</taxon>
        <taxon>Chordata</taxon>
        <taxon>Craniata</taxon>
        <taxon>Vertebrata</taxon>
        <taxon>Euteleostomi</taxon>
        <taxon>Amphibia</taxon>
        <taxon>Batrachia</taxon>
        <taxon>Caudata</taxon>
        <taxon>Salamandroidea</taxon>
        <taxon>Salamandridae</taxon>
        <taxon>Pleurodelinae</taxon>
        <taxon>Pleurodeles</taxon>
    </lineage>
</organism>
<dbReference type="AlphaFoldDB" id="A0AAV7QLK3"/>
<protein>
    <submittedName>
        <fullName evidence="1">Uncharacterized protein</fullName>
    </submittedName>
</protein>